<evidence type="ECO:0000313" key="2">
    <source>
        <dbReference type="EMBL" id="TCU91290.1"/>
    </source>
</evidence>
<dbReference type="AlphaFoldDB" id="A0A4R3ULF0"/>
<protein>
    <submittedName>
        <fullName evidence="2">Uncharacterized protein</fullName>
    </submittedName>
</protein>
<sequence length="635" mass="66676">MAQQGPTTPVWFTTPPNNPGGYADQIALQRQQAIADALMQQSMQPMGADLPQNLRVVPRLGIGNGLVKLGQALAAGYMQKQVMQKQAELWNRNAQSWGQLFNDGSGGASTGGAQPAQQQAPQSAPQPGDDGQDTTPAPQQQQQAASMPPTTGDFARYDRGQGPAPQQLGAALAASGPQEQLPQPDDAVDQHPPTTPGGLQVSNSPSPGPSGVPGPHYSSRGALAMPGMDSRQAMLAFQIDPQTYIKSPIARADNRTDLTKTLLSVGVDPQSDIGRQVVGAWLRKQTYIAPENARPGSWSIYPDGHKSWNPDIPKGGVPAYDQGGNFIGAMPMAGAAGVTQLQNAAEATGKTSGTLYPSINPSTGRETMVPGSAYLQQPGAPLGGPAGTPGAGGVDPGRFSGYQAPNAQPPVSKLGPGEGDLGTAGAARMNDLQRQVADSQTRANVLDNILDLSRQGVATGPTAEWKNKLLGAFSDNPIGPKLASIVGADPRSDVARFTEIKKFMAQNAQRSWQAAGGTGTDAQLEQQINANVNAGMFPAAVRDVALWSKGGELALQAKALAQQQWAGRSGNAPLNQSAFETAWRGMFDPRVYQLSAIRQFDPARLADFTKTMSATDRAALADKYTYAKRQGWIPQ</sequence>
<comment type="caution">
    <text evidence="2">The sequence shown here is derived from an EMBL/GenBank/DDBJ whole genome shotgun (WGS) entry which is preliminary data.</text>
</comment>
<feature type="compositionally biased region" description="Low complexity" evidence="1">
    <location>
        <begin position="160"/>
        <end position="178"/>
    </location>
</feature>
<evidence type="ECO:0000313" key="3">
    <source>
        <dbReference type="Proteomes" id="UP000295110"/>
    </source>
</evidence>
<keyword evidence="3" id="KW-1185">Reference proteome</keyword>
<name>A0A4R3ULF0_ROSSA</name>
<proteinExistence type="predicted"/>
<feature type="compositionally biased region" description="Gly residues" evidence="1">
    <location>
        <begin position="381"/>
        <end position="395"/>
    </location>
</feature>
<feature type="region of interest" description="Disordered" evidence="1">
    <location>
        <begin position="98"/>
        <end position="224"/>
    </location>
</feature>
<accession>A0A4R3ULF0</accession>
<feature type="compositionally biased region" description="Low complexity" evidence="1">
    <location>
        <begin position="111"/>
        <end position="151"/>
    </location>
</feature>
<dbReference type="RefSeq" id="WP_207911200.1">
    <property type="nucleotide sequence ID" value="NZ_CBCSGL010000022.1"/>
</dbReference>
<dbReference type="Proteomes" id="UP000295110">
    <property type="component" value="Unassembled WGS sequence"/>
</dbReference>
<feature type="region of interest" description="Disordered" evidence="1">
    <location>
        <begin position="375"/>
        <end position="424"/>
    </location>
</feature>
<evidence type="ECO:0000256" key="1">
    <source>
        <dbReference type="SAM" id="MobiDB-lite"/>
    </source>
</evidence>
<dbReference type="EMBL" id="SMBU01000026">
    <property type="protein sequence ID" value="TCU91290.1"/>
    <property type="molecule type" value="Genomic_DNA"/>
</dbReference>
<gene>
    <name evidence="2" type="ORF">EV671_10265</name>
</gene>
<reference evidence="2 3" key="1">
    <citation type="submission" date="2019-03" db="EMBL/GenBank/DDBJ databases">
        <title>Genomic Encyclopedia of Type Strains, Phase IV (KMG-IV): sequencing the most valuable type-strain genomes for metagenomic binning, comparative biology and taxonomic classification.</title>
        <authorList>
            <person name="Goeker M."/>
        </authorList>
    </citation>
    <scope>NUCLEOTIDE SEQUENCE [LARGE SCALE GENOMIC DNA]</scope>
    <source>
        <strain evidence="2 3">DSM 654</strain>
    </source>
</reference>
<organism evidence="2 3">
    <name type="scientific">Roseateles saccharophilus</name>
    <name type="common">Pseudomonas saccharophila</name>
    <dbReference type="NCBI Taxonomy" id="304"/>
    <lineage>
        <taxon>Bacteria</taxon>
        <taxon>Pseudomonadati</taxon>
        <taxon>Pseudomonadota</taxon>
        <taxon>Betaproteobacteria</taxon>
        <taxon>Burkholderiales</taxon>
        <taxon>Sphaerotilaceae</taxon>
        <taxon>Roseateles</taxon>
    </lineage>
</organism>